<evidence type="ECO:0000256" key="18">
    <source>
        <dbReference type="ARBA" id="ARBA00023212"/>
    </source>
</evidence>
<dbReference type="Pfam" id="PF00022">
    <property type="entry name" value="Actin"/>
    <property type="match status" value="1"/>
</dbReference>
<keyword evidence="20" id="KW-0137">Centromere</keyword>
<dbReference type="GO" id="GO:0048731">
    <property type="term" value="P:system development"/>
    <property type="evidence" value="ECO:0007669"/>
    <property type="project" value="UniProtKB-ARBA"/>
</dbReference>
<dbReference type="GO" id="GO:0048513">
    <property type="term" value="P:animal organ development"/>
    <property type="evidence" value="ECO:0007669"/>
    <property type="project" value="UniProtKB-ARBA"/>
</dbReference>
<dbReference type="InterPro" id="IPR007187">
    <property type="entry name" value="Nucleoporin_Nup133/Nup155_C"/>
</dbReference>
<dbReference type="PROSITE" id="PS01132">
    <property type="entry name" value="ACTINS_ACT_LIKE"/>
    <property type="match status" value="1"/>
</dbReference>
<dbReference type="SUPFAM" id="SSF53067">
    <property type="entry name" value="Actin-like ATPase domain"/>
    <property type="match status" value="2"/>
</dbReference>
<evidence type="ECO:0000256" key="13">
    <source>
        <dbReference type="ARBA" id="ARBA00022840"/>
    </source>
</evidence>
<keyword evidence="19" id="KW-0539">Nucleus</keyword>
<dbReference type="PROSITE" id="PS00432">
    <property type="entry name" value="ACTINS_2"/>
    <property type="match status" value="1"/>
</dbReference>
<dbReference type="InterPro" id="IPR004000">
    <property type="entry name" value="Actin"/>
</dbReference>
<comment type="similarity">
    <text evidence="4">Belongs to the nucleoporin Nup133 family.</text>
</comment>
<evidence type="ECO:0000256" key="3">
    <source>
        <dbReference type="ARBA" id="ARBA00004629"/>
    </source>
</evidence>
<dbReference type="FunFam" id="3.30.420.40:FF:000131">
    <property type="entry name" value="Actin, alpha skeletal muscle"/>
    <property type="match status" value="1"/>
</dbReference>
<reference evidence="29" key="1">
    <citation type="submission" date="2020-03" db="EMBL/GenBank/DDBJ databases">
        <authorList>
            <person name="Weist P."/>
        </authorList>
    </citation>
    <scope>NUCLEOTIDE SEQUENCE</scope>
</reference>
<keyword evidence="8" id="KW-0488">Methylation</keyword>
<dbReference type="PROSITE" id="PS00406">
    <property type="entry name" value="ACTINS_1"/>
    <property type="match status" value="1"/>
</dbReference>
<evidence type="ECO:0000256" key="11">
    <source>
        <dbReference type="ARBA" id="ARBA00022816"/>
    </source>
</evidence>
<protein>
    <recommendedName>
        <fullName evidence="24">Nuclear pore complex protein Nup133</fullName>
    </recommendedName>
</protein>
<dbReference type="InterPro" id="IPR043129">
    <property type="entry name" value="ATPase_NBD"/>
</dbReference>
<keyword evidence="11" id="KW-0509">mRNA transport</keyword>
<dbReference type="FunFam" id="3.30.420.40:FF:000291">
    <property type="entry name" value="Actin, alpha skeletal muscle"/>
    <property type="match status" value="1"/>
</dbReference>
<dbReference type="Gene3D" id="3.90.640.10">
    <property type="entry name" value="Actin, Chain A, domain 4"/>
    <property type="match status" value="1"/>
</dbReference>
<keyword evidence="30" id="KW-1185">Reference proteome</keyword>
<feature type="compositionally biased region" description="Low complexity" evidence="26">
    <location>
        <begin position="1"/>
        <end position="35"/>
    </location>
</feature>
<dbReference type="GO" id="GO:0031080">
    <property type="term" value="C:nuclear pore outer ring"/>
    <property type="evidence" value="ECO:0007669"/>
    <property type="project" value="TreeGrafter"/>
</dbReference>
<evidence type="ECO:0000313" key="29">
    <source>
        <dbReference type="EMBL" id="CAB1413607.1"/>
    </source>
</evidence>
<evidence type="ECO:0000256" key="15">
    <source>
        <dbReference type="ARBA" id="ARBA00023010"/>
    </source>
</evidence>
<evidence type="ECO:0000256" key="12">
    <source>
        <dbReference type="ARBA" id="ARBA00022838"/>
    </source>
</evidence>
<keyword evidence="18" id="KW-0206">Cytoskeleton</keyword>
<dbReference type="SMART" id="SM00268">
    <property type="entry name" value="ACTIN"/>
    <property type="match status" value="1"/>
</dbReference>
<comment type="similarity">
    <text evidence="5 25">Belongs to the actin family.</text>
</comment>
<evidence type="ECO:0000256" key="14">
    <source>
        <dbReference type="ARBA" id="ARBA00022927"/>
    </source>
</evidence>
<keyword evidence="15" id="KW-0811">Translocation</keyword>
<keyword evidence="9" id="KW-0963">Cytoplasm</keyword>
<keyword evidence="10" id="KW-0547">Nucleotide-binding</keyword>
<dbReference type="InterPro" id="IPR015943">
    <property type="entry name" value="WD40/YVTN_repeat-like_dom_sf"/>
</dbReference>
<dbReference type="PANTHER" id="PTHR13405:SF11">
    <property type="entry name" value="NUCLEAR PORE COMPLEX PROTEIN NUP133"/>
    <property type="match status" value="1"/>
</dbReference>
<dbReference type="EMBL" id="CADEAL010000060">
    <property type="protein sequence ID" value="CAB1413607.1"/>
    <property type="molecule type" value="Genomic_DNA"/>
</dbReference>
<evidence type="ECO:0000256" key="16">
    <source>
        <dbReference type="ARBA" id="ARBA00023097"/>
    </source>
</evidence>
<dbReference type="CDD" id="cd10224">
    <property type="entry name" value="ASKHA_NBD_actin"/>
    <property type="match status" value="1"/>
</dbReference>
<name>A0A9N7TIL4_PLEPL</name>
<dbReference type="FunFam" id="3.30.420.40:FF:000058">
    <property type="entry name" value="Putative actin-related protein 5"/>
    <property type="match status" value="1"/>
</dbReference>
<feature type="domain" description="Nucleoporin Nup133/Nup155-like N-terminal" evidence="28">
    <location>
        <begin position="67"/>
        <end position="409"/>
    </location>
</feature>
<evidence type="ECO:0000256" key="9">
    <source>
        <dbReference type="ARBA" id="ARBA00022490"/>
    </source>
</evidence>
<evidence type="ECO:0000256" key="19">
    <source>
        <dbReference type="ARBA" id="ARBA00023242"/>
    </source>
</evidence>
<dbReference type="FunFam" id="2.130.10.10:FF:000238">
    <property type="entry name" value="Nuclear pore complex protein Nup133"/>
    <property type="match status" value="1"/>
</dbReference>
<evidence type="ECO:0000313" key="30">
    <source>
        <dbReference type="Proteomes" id="UP001153269"/>
    </source>
</evidence>
<dbReference type="GO" id="GO:0006606">
    <property type="term" value="P:protein import into nucleus"/>
    <property type="evidence" value="ECO:0007669"/>
    <property type="project" value="TreeGrafter"/>
</dbReference>
<evidence type="ECO:0000256" key="2">
    <source>
        <dbReference type="ARBA" id="ARBA00004567"/>
    </source>
</evidence>
<proteinExistence type="inferred from homology"/>
<accession>A0A9N7TIL4</accession>
<feature type="domain" description="Nucleoporin Nup133/Nup155-like C-terminal" evidence="27">
    <location>
        <begin position="810"/>
        <end position="1007"/>
    </location>
</feature>
<dbReference type="GO" id="GO:0005524">
    <property type="term" value="F:ATP binding"/>
    <property type="evidence" value="ECO:0007669"/>
    <property type="project" value="UniProtKB-KW"/>
</dbReference>
<dbReference type="FunFam" id="3.90.640.10:FF:000047">
    <property type="entry name" value="Actin, alpha skeletal muscle"/>
    <property type="match status" value="1"/>
</dbReference>
<dbReference type="InterPro" id="IPR004001">
    <property type="entry name" value="Actin_CS"/>
</dbReference>
<sequence>MFSPRSGPSSGRRQQSRAPGRKSLSGPGSSLLFSPRRTPLSARSTPTRVQSHAAADSINYDVQTFGSSLPVKVMEALTMAEADEQISVKVNESGWAWMVCGESLIIWKISQTAVAKLSVCKELQLPGSEYSYTADLVAVASASPLETASVQSISVLAAATEGTARFWPSLAQEGNYTETDVDLGDLCHSVVAVRGGSFVLSSVKSRLLRASTDASGKLQYRALQQGQGMLSGIGRRVSSLFGILSPPANDTLHSVQWEGRASCLYTLTSSSLSKWEMDDSWEHQTLSWDARRALTESISDAIWGSESNYEEMKEGANVTYLDMKLSQAGLVVLAAAWHPADTPCLAYFCLVTLQDTGATIADQFTVEVTKYNPPFQGEDALQATRLVLPPAPGSIAYLYNEELVFACSTGTSGAGLPDEKISFSSPGDGVRGGGCCANLPVFFSQNSGLVAVVARECASILPETMEDSLCSSLAAAPEVSVMETPTRSEPFAQEDKTKLLKTAFLQFCRNDLVGAQNVTDELFPADGDGEEGGAELDSVVIQINLDLVDDYPASDPRWAESVPDESVGFPLTSLIILHQLEDKMKAHGCFMDFLLQVGLLDRLGQVTVRSIPMATRLLLCEHAEKLQAAMVLKNHHTKHAELVNRAIGTALQRSSAAVPPSLTAADVFFREVSQISSVFDCLLEEEERSLKENPVDSVQWAEVVLTVNSIIKDMLQAAGQYRDTKSSTYRAPEKAAAEPEYIPWTASGGVGGVRTVITRQHEIVLRSVYPHADSALRSALCEQLVALLDIYLSGCVAQLTSVQQQRPPGAQQERYNSLEMEYAQRRSELLQPLLELGQYQWVAALAEKYCDFDILVQMCEQTDNQSRLQHYMAKFADQNFADFLFRWYMEKGKRGKLLSQPAAQHQQLSSFLQAHQHLSWLHHIHVHDYHKAHRTLYSQANMEARYFVKKKTLLALSKLTALASDLPEDKLNKQVDDIVEQERFLLHQETLPRQLLEEKQQNPDTMPLLSAHNLIQLYICDDNRGANEYDYKKALDLLEYMDEEDAADTDSLKCEIFGKALRRDDWSSADGSDDPLEAAKDSIFVKILLKLIQEGVPLQTFLPDVKELLESDDLSSLKTKPYFEFVLRANYEHYLQVQISYDHMFHVSSAERLTLSCLRVQRCLAPYTGSCAPRRLAGTSSPYMVIPTRELSGCVRVPRDQIWTKWCVNSCGAAGHSRVCPGTSGPRSRGIYGAARPLCPGTRHSSHPHAQPDTRADSADMCDDEETTALVCDNGSGLVKAGFAGDDAPRAVFPSIVGRPRHQGVMVGMGQKDSYVGDEAQSKRGILTLKYPIEHGIITNWDDMEKIWHHTFYNELRVAPEEHPTLLTEAPLNPKANREKMTQIMFETFNVPAMYVAIQAVLSLYASGRTTGIVLDSGDGVTHNVPIYEGYALPHAIMRLDLAGRDLTDYLMKILTERGYSFVTTAEREIVRDIKEKLCYVALDFENEMATAASSSSLEKSYELPDGQVITIGNERFRCPETLFQPSFIGMESAGIHETAYNSIMKCDIDIRKDLYANNVLSGGTTMYPGIADRMQKEITALAPSTMKIKIIAPPERKYSVWIGGSILASLSTFQQMWISKQEYDEAGPSIVHRKCF</sequence>
<evidence type="ECO:0000256" key="5">
    <source>
        <dbReference type="ARBA" id="ARBA00006752"/>
    </source>
</evidence>
<evidence type="ECO:0000256" key="22">
    <source>
        <dbReference type="ARBA" id="ARBA00055775"/>
    </source>
</evidence>
<dbReference type="GO" id="GO:0016973">
    <property type="term" value="P:poly(A)+ mRNA export from nucleus"/>
    <property type="evidence" value="ECO:0007669"/>
    <property type="project" value="TreeGrafter"/>
</dbReference>
<evidence type="ECO:0000256" key="26">
    <source>
        <dbReference type="SAM" id="MobiDB-lite"/>
    </source>
</evidence>
<feature type="compositionally biased region" description="Polar residues" evidence="26">
    <location>
        <begin position="41"/>
        <end position="50"/>
    </location>
</feature>
<evidence type="ECO:0000256" key="24">
    <source>
        <dbReference type="ARBA" id="ARBA00068592"/>
    </source>
</evidence>
<keyword evidence="12" id="KW-0995">Kinetochore</keyword>
<keyword evidence="14" id="KW-0653">Protein transport</keyword>
<dbReference type="Pfam" id="PF08801">
    <property type="entry name" value="Nucleoporin_N"/>
    <property type="match status" value="1"/>
</dbReference>
<dbReference type="Gene3D" id="1.25.40.700">
    <property type="match status" value="1"/>
</dbReference>
<keyword evidence="17" id="KW-0906">Nuclear pore complex</keyword>
<evidence type="ECO:0000256" key="10">
    <source>
        <dbReference type="ARBA" id="ARBA00022741"/>
    </source>
</evidence>
<dbReference type="GO" id="GO:0017056">
    <property type="term" value="F:structural constituent of nuclear pore"/>
    <property type="evidence" value="ECO:0007669"/>
    <property type="project" value="InterPro"/>
</dbReference>
<dbReference type="Gene3D" id="3.30.420.40">
    <property type="match status" value="2"/>
</dbReference>
<dbReference type="FunFam" id="1.20.58.1380:FF:000001">
    <property type="entry name" value="Nuclear pore complex protein Nup133"/>
    <property type="match status" value="1"/>
</dbReference>
<dbReference type="InterPro" id="IPR014908">
    <property type="entry name" value="Nucleoporin_Nup133/Nup155_N"/>
</dbReference>
<dbReference type="GO" id="GO:0000972">
    <property type="term" value="P:transcription-dependent tethering of RNA polymerase II gene DNA at nuclear periphery"/>
    <property type="evidence" value="ECO:0007669"/>
    <property type="project" value="TreeGrafter"/>
</dbReference>
<comment type="subunit">
    <text evidence="23">Forms part of the Nup160 subcomplex in the nuclear pore which is composed of NUP160, NUP133, NUP107 and Nup96. This complex plays a role in RNA export and in tethering Nup98 and NUP153 to the nucleus.</text>
</comment>
<evidence type="ECO:0000256" key="8">
    <source>
        <dbReference type="ARBA" id="ARBA00022481"/>
    </source>
</evidence>
<evidence type="ECO:0000256" key="23">
    <source>
        <dbReference type="ARBA" id="ARBA00061981"/>
    </source>
</evidence>
<evidence type="ECO:0000256" key="17">
    <source>
        <dbReference type="ARBA" id="ARBA00023132"/>
    </source>
</evidence>
<keyword evidence="6" id="KW-0813">Transport</keyword>
<evidence type="ECO:0000256" key="6">
    <source>
        <dbReference type="ARBA" id="ARBA00022448"/>
    </source>
</evidence>
<dbReference type="FunFam" id="1.25.40.700:FF:000001">
    <property type="entry name" value="Nuclear pore complex protein"/>
    <property type="match status" value="1"/>
</dbReference>
<dbReference type="InterPro" id="IPR020902">
    <property type="entry name" value="Actin/actin-like_CS"/>
</dbReference>
<comment type="function">
    <text evidence="22">Involved in poly(A)+ RNA transport. Involved in nephrogenesis.</text>
</comment>
<dbReference type="Gene3D" id="2.130.10.10">
    <property type="entry name" value="YVTN repeat-like/Quinoprotein amine dehydrogenase"/>
    <property type="match status" value="1"/>
</dbReference>
<evidence type="ECO:0000256" key="25">
    <source>
        <dbReference type="RuleBase" id="RU000487"/>
    </source>
</evidence>
<dbReference type="PANTHER" id="PTHR13405">
    <property type="entry name" value="NUCLEAR PORE COMPLEX PROTEIN NUP133"/>
    <property type="match status" value="1"/>
</dbReference>
<dbReference type="GO" id="GO:0005856">
    <property type="term" value="C:cytoskeleton"/>
    <property type="evidence" value="ECO:0007669"/>
    <property type="project" value="UniProtKB-SubCell"/>
</dbReference>
<keyword evidence="13" id="KW-0067">ATP-binding</keyword>
<evidence type="ECO:0000259" key="27">
    <source>
        <dbReference type="Pfam" id="PF03177"/>
    </source>
</evidence>
<comment type="subcellular location">
    <subcellularLocation>
        <location evidence="3">Chromosome</location>
        <location evidence="3">Centromere</location>
        <location evidence="3">Kinetochore</location>
    </subcellularLocation>
    <subcellularLocation>
        <location evidence="1">Cytoplasm</location>
        <location evidence="1">Cytoskeleton</location>
    </subcellularLocation>
    <subcellularLocation>
        <location evidence="2">Nucleus</location>
        <location evidence="2">Nuclear pore complex</location>
    </subcellularLocation>
</comment>
<organism evidence="29 30">
    <name type="scientific">Pleuronectes platessa</name>
    <name type="common">European plaice</name>
    <dbReference type="NCBI Taxonomy" id="8262"/>
    <lineage>
        <taxon>Eukaryota</taxon>
        <taxon>Metazoa</taxon>
        <taxon>Chordata</taxon>
        <taxon>Craniata</taxon>
        <taxon>Vertebrata</taxon>
        <taxon>Euteleostomi</taxon>
        <taxon>Actinopterygii</taxon>
        <taxon>Neopterygii</taxon>
        <taxon>Teleostei</taxon>
        <taxon>Neoteleostei</taxon>
        <taxon>Acanthomorphata</taxon>
        <taxon>Carangaria</taxon>
        <taxon>Pleuronectiformes</taxon>
        <taxon>Pleuronectoidei</taxon>
        <taxon>Pleuronectidae</taxon>
        <taxon>Pleuronectes</taxon>
    </lineage>
</organism>
<gene>
    <name evidence="29" type="ORF">PLEPLA_LOCUS1307</name>
</gene>
<evidence type="ECO:0000259" key="28">
    <source>
        <dbReference type="Pfam" id="PF08801"/>
    </source>
</evidence>
<dbReference type="Pfam" id="PF03177">
    <property type="entry name" value="Nucleoporin_C"/>
    <property type="match status" value="1"/>
</dbReference>
<evidence type="ECO:0000256" key="4">
    <source>
        <dbReference type="ARBA" id="ARBA00005569"/>
    </source>
</evidence>
<evidence type="ECO:0000256" key="20">
    <source>
        <dbReference type="ARBA" id="ARBA00023328"/>
    </source>
</evidence>
<keyword evidence="7" id="KW-0158">Chromosome</keyword>
<comment type="subunit">
    <text evidence="21">Polymerization of globular actin (G-actin) leads to a structural filament (F-actin) in the form of a two-stranded helix. Each actin can bind to 4 others.</text>
</comment>
<dbReference type="PRINTS" id="PR00190">
    <property type="entry name" value="ACTIN"/>
</dbReference>
<keyword evidence="16" id="KW-0558">Oxidation</keyword>
<dbReference type="Proteomes" id="UP001153269">
    <property type="component" value="Unassembled WGS sequence"/>
</dbReference>
<evidence type="ECO:0000256" key="7">
    <source>
        <dbReference type="ARBA" id="ARBA00022454"/>
    </source>
</evidence>
<evidence type="ECO:0000256" key="1">
    <source>
        <dbReference type="ARBA" id="ARBA00004245"/>
    </source>
</evidence>
<dbReference type="GO" id="GO:0000776">
    <property type="term" value="C:kinetochore"/>
    <property type="evidence" value="ECO:0007669"/>
    <property type="project" value="UniProtKB-KW"/>
</dbReference>
<feature type="region of interest" description="Disordered" evidence="26">
    <location>
        <begin position="1"/>
        <end position="50"/>
    </location>
</feature>
<dbReference type="Gene3D" id="1.20.58.1380">
    <property type="match status" value="1"/>
</dbReference>
<evidence type="ECO:0000256" key="21">
    <source>
        <dbReference type="ARBA" id="ARBA00038582"/>
    </source>
</evidence>
<dbReference type="SUPFAM" id="SSF117289">
    <property type="entry name" value="Nucleoporin domain"/>
    <property type="match status" value="1"/>
</dbReference>
<dbReference type="InterPro" id="IPR037624">
    <property type="entry name" value="Nup133-like"/>
</dbReference>
<comment type="caution">
    <text evidence="29">The sequence shown here is derived from an EMBL/GenBank/DDBJ whole genome shotgun (WGS) entry which is preliminary data.</text>
</comment>